<sequence length="354" mass="39276">MARKIAFLDRDGTLIEEPADFQIDALSKFRLVPEVIPSLRALRDAGYEFVMVSNQDGLGTESFPTDTFEPPQQLLLEILTSQGIQFSAIHIDPHFEHQNSPNRKPGIGMLLPYLRGGVMDFDRSVVIGDRATDLELARNLGVRGFRLGPDFMSWPEIVDALTAGPRRATLERNTAETRIRVTVDLDRVAKPEIATGLPFFDHMLEQIGKHGGFALTLICAGDTHVDEHHTVEDSALALGQALRQALGDKRGIQRYAFTLPMDESLAQAALDLSGRPYFVFDGAFTREQVGDLPTELVPHFFRSFCETLGANLHLSVRGDNNHHMVEACFKVLARCLRDAVRREGSDLPSTKGSL</sequence>
<dbReference type="Pfam" id="PF08645">
    <property type="entry name" value="PNK3P"/>
    <property type="match status" value="1"/>
</dbReference>
<dbReference type="NCBIfam" id="TIGR01656">
    <property type="entry name" value="Histidinol-ppas"/>
    <property type="match status" value="1"/>
</dbReference>
<dbReference type="PROSITE" id="PS00955">
    <property type="entry name" value="IGP_DEHYDRATASE_2"/>
    <property type="match status" value="1"/>
</dbReference>
<dbReference type="NCBIfam" id="NF003937">
    <property type="entry name" value="PRK05446.1"/>
    <property type="match status" value="1"/>
</dbReference>
<gene>
    <name evidence="11" type="primary">hisB</name>
    <name evidence="12" type="ORF">C7S18_06750</name>
</gene>
<keyword evidence="9 11" id="KW-0456">Lyase</keyword>
<keyword evidence="5 11" id="KW-0479">Metal-binding</keyword>
<dbReference type="PROSITE" id="PS00954">
    <property type="entry name" value="IGP_DEHYDRATASE_1"/>
    <property type="match status" value="1"/>
</dbReference>
<keyword evidence="6 11" id="KW-0378">Hydrolase</keyword>
<dbReference type="InterPro" id="IPR005954">
    <property type="entry name" value="HisB_N"/>
</dbReference>
<dbReference type="PANTHER" id="PTHR23133">
    <property type="entry name" value="IMIDAZOLEGLYCEROL-PHOSPHATE DEHYDRATASE HIS7"/>
    <property type="match status" value="1"/>
</dbReference>
<name>A0A2P1PQ17_9GAMM</name>
<dbReference type="UniPathway" id="UPA00031">
    <property type="reaction ID" value="UER00011"/>
</dbReference>
<dbReference type="RefSeq" id="WP_106890843.1">
    <property type="nucleotide sequence ID" value="NZ_CP027860.1"/>
</dbReference>
<dbReference type="CDD" id="cd07914">
    <property type="entry name" value="IGPD"/>
    <property type="match status" value="1"/>
</dbReference>
<dbReference type="SUPFAM" id="SSF56784">
    <property type="entry name" value="HAD-like"/>
    <property type="match status" value="1"/>
</dbReference>
<dbReference type="EC" id="3.1.3.15" evidence="11"/>
<comment type="caution">
    <text evidence="11">Lacks conserved residue(s) required for the propagation of feature annotation.</text>
</comment>
<dbReference type="NCBIfam" id="NF002114">
    <property type="entry name" value="PRK00951.2-4"/>
    <property type="match status" value="1"/>
</dbReference>
<comment type="pathway">
    <text evidence="2 11">Amino-acid biosynthesis; L-histidine biosynthesis; L-histidine from 5-phospho-alpha-D-ribose 1-diphosphate: step 6/9.</text>
</comment>
<feature type="region of interest" description="Histidinol-phosphatase" evidence="11">
    <location>
        <begin position="1"/>
        <end position="165"/>
    </location>
</feature>
<evidence type="ECO:0000313" key="12">
    <source>
        <dbReference type="EMBL" id="AVP96918.1"/>
    </source>
</evidence>
<dbReference type="Proteomes" id="UP000241074">
    <property type="component" value="Chromosome"/>
</dbReference>
<dbReference type="InterPro" id="IPR000807">
    <property type="entry name" value="ImidazoleglycerolP_deHydtase"/>
</dbReference>
<comment type="similarity">
    <text evidence="11">In the N-terminal section; belongs to the histidinol-phosphatase family.</text>
</comment>
<dbReference type="GO" id="GO:0004424">
    <property type="term" value="F:imidazoleglycerol-phosphate dehydratase activity"/>
    <property type="evidence" value="ECO:0007669"/>
    <property type="project" value="UniProtKB-UniRule"/>
</dbReference>
<dbReference type="GO" id="GO:0004401">
    <property type="term" value="F:histidinol-phosphatase activity"/>
    <property type="evidence" value="ECO:0007669"/>
    <property type="project" value="UniProtKB-UniRule"/>
</dbReference>
<comment type="pathway">
    <text evidence="11">Amino-acid biosynthesis; L-histidine biosynthesis; L-histidine from 5-phospho-alpha-D-ribose 1-diphosphate: step 8/9.</text>
</comment>
<keyword evidence="13" id="KW-1185">Reference proteome</keyword>
<keyword evidence="8 11" id="KW-0368">Histidine biosynthesis</keyword>
<dbReference type="InterPro" id="IPR020566">
    <property type="entry name" value="His_synth_bifunc_HisB"/>
</dbReference>
<dbReference type="SUPFAM" id="SSF54211">
    <property type="entry name" value="Ribosomal protein S5 domain 2-like"/>
    <property type="match status" value="2"/>
</dbReference>
<dbReference type="GO" id="GO:0000105">
    <property type="term" value="P:L-histidine biosynthetic process"/>
    <property type="evidence" value="ECO:0007669"/>
    <property type="project" value="UniProtKB-UniRule"/>
</dbReference>
<comment type="catalytic activity">
    <reaction evidence="11">
        <text>D-erythro-1-(imidazol-4-yl)glycerol 3-phosphate = 3-(imidazol-4-yl)-2-oxopropyl phosphate + H2O</text>
        <dbReference type="Rhea" id="RHEA:11040"/>
        <dbReference type="ChEBI" id="CHEBI:15377"/>
        <dbReference type="ChEBI" id="CHEBI:57766"/>
        <dbReference type="ChEBI" id="CHEBI:58278"/>
        <dbReference type="EC" id="4.2.1.19"/>
    </reaction>
</comment>
<dbReference type="OrthoDB" id="9790411at2"/>
<evidence type="ECO:0000256" key="3">
    <source>
        <dbReference type="ARBA" id="ARBA00022490"/>
    </source>
</evidence>
<evidence type="ECO:0000256" key="2">
    <source>
        <dbReference type="ARBA" id="ARBA00005047"/>
    </source>
</evidence>
<dbReference type="NCBIfam" id="NF002111">
    <property type="entry name" value="PRK00951.2-1"/>
    <property type="match status" value="1"/>
</dbReference>
<dbReference type="EMBL" id="CP027860">
    <property type="protein sequence ID" value="AVP96918.1"/>
    <property type="molecule type" value="Genomic_DNA"/>
</dbReference>
<keyword evidence="10 11" id="KW-0511">Multifunctional enzyme</keyword>
<evidence type="ECO:0000313" key="13">
    <source>
        <dbReference type="Proteomes" id="UP000241074"/>
    </source>
</evidence>
<dbReference type="EC" id="4.2.1.19" evidence="11"/>
<dbReference type="InterPro" id="IPR038494">
    <property type="entry name" value="IGPD_sf"/>
</dbReference>
<dbReference type="FunFam" id="3.30.230.40:FF:000003">
    <property type="entry name" value="Imidazoleglycerol-phosphate dehydratase HisB"/>
    <property type="match status" value="1"/>
</dbReference>
<comment type="similarity">
    <text evidence="11">In the C-terminal section; belongs to the imidazoleglycerol-phosphate dehydratase family.</text>
</comment>
<dbReference type="HAMAP" id="MF_00076">
    <property type="entry name" value="HisB"/>
    <property type="match status" value="1"/>
</dbReference>
<reference evidence="12 13" key="1">
    <citation type="submission" date="2018-03" db="EMBL/GenBank/DDBJ databases">
        <title>Ahniella affigens gen. nov., sp. nov., a gammaproteobacterium isolated from sandy soil near a stream.</title>
        <authorList>
            <person name="Ko Y."/>
            <person name="Kim J.-H."/>
        </authorList>
    </citation>
    <scope>NUCLEOTIDE SEQUENCE [LARGE SCALE GENOMIC DNA]</scope>
    <source>
        <strain evidence="12 13">D13</strain>
    </source>
</reference>
<dbReference type="GO" id="GO:0005737">
    <property type="term" value="C:cytoplasm"/>
    <property type="evidence" value="ECO:0007669"/>
    <property type="project" value="UniProtKB-SubCell"/>
</dbReference>
<dbReference type="GO" id="GO:0046872">
    <property type="term" value="F:metal ion binding"/>
    <property type="evidence" value="ECO:0007669"/>
    <property type="project" value="UniProtKB-KW"/>
</dbReference>
<dbReference type="InterPro" id="IPR023214">
    <property type="entry name" value="HAD_sf"/>
</dbReference>
<protein>
    <recommendedName>
        <fullName evidence="11">Histidine biosynthesis bifunctional protein HisB</fullName>
    </recommendedName>
    <domain>
        <recommendedName>
            <fullName evidence="11">Histidinol-phosphatase</fullName>
            <ecNumber evidence="11">3.1.3.15</ecNumber>
        </recommendedName>
    </domain>
    <domain>
        <recommendedName>
            <fullName evidence="11">Imidazoleglycerol-phosphate dehydratase</fullName>
            <shortName evidence="11">IGPD</shortName>
            <ecNumber evidence="11">4.2.1.19</ecNumber>
        </recommendedName>
    </domain>
</protein>
<organism evidence="12 13">
    <name type="scientific">Ahniella affigens</name>
    <dbReference type="NCBI Taxonomy" id="2021234"/>
    <lineage>
        <taxon>Bacteria</taxon>
        <taxon>Pseudomonadati</taxon>
        <taxon>Pseudomonadota</taxon>
        <taxon>Gammaproteobacteria</taxon>
        <taxon>Lysobacterales</taxon>
        <taxon>Rhodanobacteraceae</taxon>
        <taxon>Ahniella</taxon>
    </lineage>
</organism>
<dbReference type="InterPro" id="IPR006543">
    <property type="entry name" value="Histidinol-phos"/>
</dbReference>
<evidence type="ECO:0000256" key="10">
    <source>
        <dbReference type="ARBA" id="ARBA00023268"/>
    </source>
</evidence>
<dbReference type="Pfam" id="PF00475">
    <property type="entry name" value="IGPD"/>
    <property type="match status" value="1"/>
</dbReference>
<dbReference type="FunFam" id="3.30.230.40:FF:000001">
    <property type="entry name" value="Imidazoleglycerol-phosphate dehydratase HisB"/>
    <property type="match status" value="1"/>
</dbReference>
<evidence type="ECO:0000256" key="6">
    <source>
        <dbReference type="ARBA" id="ARBA00022801"/>
    </source>
</evidence>
<dbReference type="PANTHER" id="PTHR23133:SF2">
    <property type="entry name" value="IMIDAZOLEGLYCEROL-PHOSPHATE DEHYDRATASE"/>
    <property type="match status" value="1"/>
</dbReference>
<dbReference type="NCBIfam" id="TIGR01261">
    <property type="entry name" value="hisB_Nterm"/>
    <property type="match status" value="1"/>
</dbReference>
<comment type="subcellular location">
    <subcellularLocation>
        <location evidence="11">Cytoplasm</location>
    </subcellularLocation>
</comment>
<feature type="binding site" evidence="11">
    <location>
        <position position="11"/>
    </location>
    <ligand>
        <name>Mg(2+)</name>
        <dbReference type="ChEBI" id="CHEBI:18420"/>
    </ligand>
</feature>
<dbReference type="InterPro" id="IPR036412">
    <property type="entry name" value="HAD-like_sf"/>
</dbReference>
<feature type="region of interest" description="Imidazoleglycerol-phosphate dehydratase" evidence="11">
    <location>
        <begin position="166"/>
        <end position="354"/>
    </location>
</feature>
<dbReference type="AlphaFoldDB" id="A0A2P1PQ17"/>
<dbReference type="Gene3D" id="3.40.50.1000">
    <property type="entry name" value="HAD superfamily/HAD-like"/>
    <property type="match status" value="1"/>
</dbReference>
<dbReference type="InterPro" id="IPR020568">
    <property type="entry name" value="Ribosomal_Su5_D2-typ_SF"/>
</dbReference>
<dbReference type="InterPro" id="IPR020565">
    <property type="entry name" value="ImidazoleglycerP_deHydtase_CS"/>
</dbReference>
<dbReference type="InterPro" id="IPR013954">
    <property type="entry name" value="PNK3P"/>
</dbReference>
<evidence type="ECO:0000256" key="4">
    <source>
        <dbReference type="ARBA" id="ARBA00022605"/>
    </source>
</evidence>
<keyword evidence="3 11" id="KW-0963">Cytoplasm</keyword>
<dbReference type="HAMAP" id="MF_01022">
    <property type="entry name" value="Bifunc_HisB"/>
    <property type="match status" value="1"/>
</dbReference>
<accession>A0A2P1PQ17</accession>
<keyword evidence="7 11" id="KW-0460">Magnesium</keyword>
<dbReference type="Gene3D" id="3.30.230.40">
    <property type="entry name" value="Imidazole glycerol phosphate dehydratase, domain 1"/>
    <property type="match status" value="2"/>
</dbReference>
<evidence type="ECO:0000256" key="11">
    <source>
        <dbReference type="HAMAP-Rule" id="MF_01022"/>
    </source>
</evidence>
<comment type="cofactor">
    <cofactor evidence="1 11">
        <name>Mg(2+)</name>
        <dbReference type="ChEBI" id="CHEBI:18420"/>
    </cofactor>
</comment>
<evidence type="ECO:0000256" key="8">
    <source>
        <dbReference type="ARBA" id="ARBA00023102"/>
    </source>
</evidence>
<dbReference type="KEGG" id="xba:C7S18_06750"/>
<evidence type="ECO:0000256" key="1">
    <source>
        <dbReference type="ARBA" id="ARBA00001946"/>
    </source>
</evidence>
<dbReference type="NCBIfam" id="TIGR01662">
    <property type="entry name" value="HAD-SF-IIIA"/>
    <property type="match status" value="1"/>
</dbReference>
<evidence type="ECO:0000256" key="5">
    <source>
        <dbReference type="ARBA" id="ARBA00022723"/>
    </source>
</evidence>
<feature type="active site" description="Nucleophile" evidence="11">
    <location>
        <position position="9"/>
    </location>
</feature>
<feature type="binding site" evidence="11">
    <location>
        <position position="129"/>
    </location>
    <ligand>
        <name>Mg(2+)</name>
        <dbReference type="ChEBI" id="CHEBI:18420"/>
    </ligand>
</feature>
<comment type="catalytic activity">
    <reaction evidence="11">
        <text>L-histidinol phosphate + H2O = L-histidinol + phosphate</text>
        <dbReference type="Rhea" id="RHEA:14465"/>
        <dbReference type="ChEBI" id="CHEBI:15377"/>
        <dbReference type="ChEBI" id="CHEBI:43474"/>
        <dbReference type="ChEBI" id="CHEBI:57699"/>
        <dbReference type="ChEBI" id="CHEBI:57980"/>
        <dbReference type="EC" id="3.1.3.15"/>
    </reaction>
</comment>
<feature type="binding site" evidence="11">
    <location>
        <position position="9"/>
    </location>
    <ligand>
        <name>Mg(2+)</name>
        <dbReference type="ChEBI" id="CHEBI:18420"/>
    </ligand>
</feature>
<evidence type="ECO:0000256" key="7">
    <source>
        <dbReference type="ARBA" id="ARBA00022842"/>
    </source>
</evidence>
<evidence type="ECO:0000256" key="9">
    <source>
        <dbReference type="ARBA" id="ARBA00023239"/>
    </source>
</evidence>
<feature type="active site" description="Proton donor" evidence="11">
    <location>
        <position position="11"/>
    </location>
</feature>
<reference evidence="12 13" key="2">
    <citation type="submission" date="2018-03" db="EMBL/GenBank/DDBJ databases">
        <authorList>
            <person name="Keele B.F."/>
        </authorList>
    </citation>
    <scope>NUCLEOTIDE SEQUENCE [LARGE SCALE GENOMIC DNA]</scope>
    <source>
        <strain evidence="12 13">D13</strain>
    </source>
</reference>
<proteinExistence type="inferred from homology"/>
<keyword evidence="4 11" id="KW-0028">Amino-acid biosynthesis</keyword>
<dbReference type="InterPro" id="IPR006549">
    <property type="entry name" value="HAD-SF_hydro_IIIA"/>
</dbReference>